<evidence type="ECO:0000313" key="7">
    <source>
        <dbReference type="EMBL" id="CCG83624.1"/>
    </source>
</evidence>
<dbReference type="Pfam" id="PF04193">
    <property type="entry name" value="PQ-loop"/>
    <property type="match status" value="2"/>
</dbReference>
<evidence type="ECO:0000256" key="3">
    <source>
        <dbReference type="ARBA" id="ARBA00022989"/>
    </source>
</evidence>
<dbReference type="InterPro" id="IPR006603">
    <property type="entry name" value="PQ-loop_rpt"/>
</dbReference>
<feature type="transmembrane region" description="Helical" evidence="6">
    <location>
        <begin position="142"/>
        <end position="167"/>
    </location>
</feature>
<dbReference type="eggNOG" id="ENOG502QV5C">
    <property type="taxonomic scope" value="Eukaryota"/>
</dbReference>
<feature type="compositionally biased region" description="Basic and acidic residues" evidence="5">
    <location>
        <begin position="308"/>
        <end position="319"/>
    </location>
</feature>
<dbReference type="PANTHER" id="PTHR16201:SF11">
    <property type="entry name" value="PQ-LOOP REPEAT-CONTAINING PROTEIN"/>
    <property type="match status" value="1"/>
</dbReference>
<proteinExistence type="predicted"/>
<name>R4XCQ7_TAPDE</name>
<feature type="compositionally biased region" description="Acidic residues" evidence="5">
    <location>
        <begin position="298"/>
        <end position="307"/>
    </location>
</feature>
<dbReference type="AlphaFoldDB" id="R4XCQ7"/>
<accession>R4XCQ7</accession>
<feature type="transmembrane region" description="Helical" evidence="6">
    <location>
        <begin position="208"/>
        <end position="229"/>
    </location>
</feature>
<gene>
    <name evidence="7" type="ORF">TAPDE_003946</name>
</gene>
<keyword evidence="2 6" id="KW-0812">Transmembrane</keyword>
<sequence>MSAIQCGDIAVVDRSNLVISLVIAVGIVGSYVPQHLRIVRRGSSDGLSPFFLLLGVTSCTNSLINVAVLQWDVLRCCARLSAGVCAANSLGVVQLLLQWAMFSTTLVLFLVYFPRPCYFPGSAAGTRVPVARPVPRHTSRSWNLSVGVSLVAVAHLATFIAVSLSFLRRSATRTRAVTWANWLGGSAMVLSGLQYVPQIWTTFRRRTVGSLSVATLALQAPGSFVFAYSIAQRPGVRWSSWLLFVVTGTLQVVLVSLCLYLTMAERYHWGERRQIRREQAQRAYDVEEDERVGLLEEQTGDESEDEREVVRRTYEDGAE</sequence>
<organism evidence="7 8">
    <name type="scientific">Taphrina deformans (strain PYCC 5710 / ATCC 11124 / CBS 356.35 / IMI 108563 / JCM 9778 / NBRC 8474)</name>
    <name type="common">Peach leaf curl fungus</name>
    <name type="synonym">Lalaria deformans</name>
    <dbReference type="NCBI Taxonomy" id="1097556"/>
    <lineage>
        <taxon>Eukaryota</taxon>
        <taxon>Fungi</taxon>
        <taxon>Dikarya</taxon>
        <taxon>Ascomycota</taxon>
        <taxon>Taphrinomycotina</taxon>
        <taxon>Taphrinomycetes</taxon>
        <taxon>Taphrinales</taxon>
        <taxon>Taphrinaceae</taxon>
        <taxon>Taphrina</taxon>
    </lineage>
</organism>
<keyword evidence="3 6" id="KW-1133">Transmembrane helix</keyword>
<feature type="transmembrane region" description="Helical" evidence="6">
    <location>
        <begin position="50"/>
        <end position="71"/>
    </location>
</feature>
<protein>
    <recommendedName>
        <fullName evidence="9">PQ loop repeat protein</fullName>
    </recommendedName>
</protein>
<dbReference type="EMBL" id="CAHR02000163">
    <property type="protein sequence ID" value="CCG83624.1"/>
    <property type="molecule type" value="Genomic_DNA"/>
</dbReference>
<dbReference type="PANTHER" id="PTHR16201">
    <property type="entry name" value="SEVEN TRANSMEMBRANE PROTEIN 1-RELATED"/>
    <property type="match status" value="1"/>
</dbReference>
<feature type="transmembrane region" description="Helical" evidence="6">
    <location>
        <begin position="17"/>
        <end position="38"/>
    </location>
</feature>
<evidence type="ECO:0000256" key="1">
    <source>
        <dbReference type="ARBA" id="ARBA00004141"/>
    </source>
</evidence>
<feature type="region of interest" description="Disordered" evidence="5">
    <location>
        <begin position="294"/>
        <end position="319"/>
    </location>
</feature>
<feature type="transmembrane region" description="Helical" evidence="6">
    <location>
        <begin position="241"/>
        <end position="263"/>
    </location>
</feature>
<dbReference type="OrthoDB" id="19344at2759"/>
<evidence type="ECO:0000256" key="5">
    <source>
        <dbReference type="SAM" id="MobiDB-lite"/>
    </source>
</evidence>
<dbReference type="VEuPathDB" id="FungiDB:TAPDE_003946"/>
<evidence type="ECO:0000313" key="8">
    <source>
        <dbReference type="Proteomes" id="UP000013776"/>
    </source>
</evidence>
<comment type="subcellular location">
    <subcellularLocation>
        <location evidence="1">Membrane</location>
        <topology evidence="1">Multi-pass membrane protein</topology>
    </subcellularLocation>
</comment>
<feature type="transmembrane region" description="Helical" evidence="6">
    <location>
        <begin position="91"/>
        <end position="113"/>
    </location>
</feature>
<dbReference type="InterPro" id="IPR051415">
    <property type="entry name" value="LAAT-1"/>
</dbReference>
<dbReference type="SMART" id="SM00679">
    <property type="entry name" value="CTNS"/>
    <property type="match status" value="2"/>
</dbReference>
<dbReference type="GO" id="GO:0016020">
    <property type="term" value="C:membrane"/>
    <property type="evidence" value="ECO:0007669"/>
    <property type="project" value="UniProtKB-SubCell"/>
</dbReference>
<evidence type="ECO:0000256" key="2">
    <source>
        <dbReference type="ARBA" id="ARBA00022692"/>
    </source>
</evidence>
<keyword evidence="4 6" id="KW-0472">Membrane</keyword>
<dbReference type="Proteomes" id="UP000013776">
    <property type="component" value="Unassembled WGS sequence"/>
</dbReference>
<keyword evidence="8" id="KW-1185">Reference proteome</keyword>
<reference evidence="7 8" key="1">
    <citation type="journal article" date="2013" name="MBio">
        <title>Genome sequencing of the plant pathogen Taphrina deformans, the causal agent of peach leaf curl.</title>
        <authorList>
            <person name="Cisse O.H."/>
            <person name="Almeida J.M.G.C.F."/>
            <person name="Fonseca A."/>
            <person name="Kumar A.A."/>
            <person name="Salojaervi J."/>
            <person name="Overmyer K."/>
            <person name="Hauser P.M."/>
            <person name="Pagni M."/>
        </authorList>
    </citation>
    <scope>NUCLEOTIDE SEQUENCE [LARGE SCALE GENOMIC DNA]</scope>
    <source>
        <strain evidence="8">PYCC 5710 / ATCC 11124 / CBS 356.35 / IMI 108563 / JCM 9778 / NBRC 8474</strain>
    </source>
</reference>
<evidence type="ECO:0000256" key="6">
    <source>
        <dbReference type="SAM" id="Phobius"/>
    </source>
</evidence>
<evidence type="ECO:0000256" key="4">
    <source>
        <dbReference type="ARBA" id="ARBA00023136"/>
    </source>
</evidence>
<evidence type="ECO:0008006" key="9">
    <source>
        <dbReference type="Google" id="ProtNLM"/>
    </source>
</evidence>
<comment type="caution">
    <text evidence="7">The sequence shown here is derived from an EMBL/GenBank/DDBJ whole genome shotgun (WGS) entry which is preliminary data.</text>
</comment>
<dbReference type="Gene3D" id="1.20.1280.290">
    <property type="match status" value="2"/>
</dbReference>